<organism evidence="2 3">
    <name type="scientific">Streptomyces guryensis</name>
    <dbReference type="NCBI Taxonomy" id="2886947"/>
    <lineage>
        <taxon>Bacteria</taxon>
        <taxon>Bacillati</taxon>
        <taxon>Actinomycetota</taxon>
        <taxon>Actinomycetes</taxon>
        <taxon>Kitasatosporales</taxon>
        <taxon>Streptomycetaceae</taxon>
        <taxon>Streptomyces</taxon>
    </lineage>
</organism>
<dbReference type="AlphaFoldDB" id="A0A9Q3VZ46"/>
<proteinExistence type="predicted"/>
<protein>
    <submittedName>
        <fullName evidence="2">Uncharacterized protein</fullName>
    </submittedName>
</protein>
<evidence type="ECO:0000256" key="1">
    <source>
        <dbReference type="SAM" id="MobiDB-lite"/>
    </source>
</evidence>
<keyword evidence="3" id="KW-1185">Reference proteome</keyword>
<evidence type="ECO:0000313" key="3">
    <source>
        <dbReference type="Proteomes" id="UP001108029"/>
    </source>
</evidence>
<gene>
    <name evidence="2" type="ORF">LJ657_41600</name>
</gene>
<comment type="caution">
    <text evidence="2">The sequence shown here is derived from an EMBL/GenBank/DDBJ whole genome shotgun (WGS) entry which is preliminary data.</text>
</comment>
<name>A0A9Q3VZ46_9ACTN</name>
<accession>A0A9Q3VZ46</accession>
<dbReference type="Proteomes" id="UP001108029">
    <property type="component" value="Unassembled WGS sequence"/>
</dbReference>
<dbReference type="EMBL" id="JAJSBI010000034">
    <property type="protein sequence ID" value="MCD9879951.1"/>
    <property type="molecule type" value="Genomic_DNA"/>
</dbReference>
<sequence>MKPTQDLRRLDNVTFLDRTHVAFVEDAGDTVHTQRGAGLRVRLRHDHRLLARRTAGALPGRGPTLARLAIRVHRRRTQTGRRETRESVYAATSLDKRSG</sequence>
<evidence type="ECO:0000313" key="2">
    <source>
        <dbReference type="EMBL" id="MCD9879951.1"/>
    </source>
</evidence>
<feature type="region of interest" description="Disordered" evidence="1">
    <location>
        <begin position="74"/>
        <end position="99"/>
    </location>
</feature>
<reference evidence="2" key="1">
    <citation type="submission" date="2021-12" db="EMBL/GenBank/DDBJ databases">
        <authorList>
            <person name="Lee J.-H."/>
            <person name="Kim S.-B."/>
        </authorList>
    </citation>
    <scope>NUCLEOTIDE SEQUENCE</scope>
    <source>
        <strain evidence="2">NR30</strain>
    </source>
</reference>